<name>A0AAE3HJD1_9GAMM</name>
<protein>
    <submittedName>
        <fullName evidence="1">Uncharacterized protein</fullName>
    </submittedName>
</protein>
<evidence type="ECO:0000313" key="2">
    <source>
        <dbReference type="Proteomes" id="UP001204445"/>
    </source>
</evidence>
<evidence type="ECO:0000313" key="1">
    <source>
        <dbReference type="EMBL" id="MCS3902084.1"/>
    </source>
</evidence>
<reference evidence="1" key="1">
    <citation type="submission" date="2022-08" db="EMBL/GenBank/DDBJ databases">
        <title>Genomic Encyclopedia of Type Strains, Phase III (KMG-III): the genomes of soil and plant-associated and newly described type strains.</title>
        <authorList>
            <person name="Whitman W."/>
        </authorList>
    </citation>
    <scope>NUCLEOTIDE SEQUENCE</scope>
    <source>
        <strain evidence="1">HMT 1</strain>
    </source>
</reference>
<accession>A0AAE3HJD1</accession>
<dbReference type="RefSeq" id="WP_259053391.1">
    <property type="nucleotide sequence ID" value="NZ_JANUCT010000001.1"/>
</dbReference>
<keyword evidence="2" id="KW-1185">Reference proteome</keyword>
<dbReference type="Proteomes" id="UP001204445">
    <property type="component" value="Unassembled WGS sequence"/>
</dbReference>
<sequence length="339" mass="38543">MTNKQRKTTKASEAVSMFDEFWAALPTDRQANRAKAKDIWNTNSLDDERDLIISDVKKRVKAGYIPFPCSYLRQRLWDEGHQENLDKEVDELRNVNDIEDPWSHIEKGPDEYLLEQVKAAKGGDKSALELILTIFREANIGDPECSQIVVDFIQDSIGKFLDRNVESLDRAFNLTRDKTGSTSTQSTVDVLRDSYAATVILKILSGKKSALNDGSEEKTNIEAMFKEVAKEKNVSFSTVKNAYYDFQKKHPSLFHGAERNERKELITRLDTENEEIKPEPKNITRKELCALADAPSCYRLTPCRGISNIWLPPQLAINKSETDKKGKVETKTAFLTIYG</sequence>
<proteinExistence type="predicted"/>
<dbReference type="AlphaFoldDB" id="A0AAE3HJD1"/>
<organism evidence="1 2">
    <name type="scientific">Methylohalomonas lacus</name>
    <dbReference type="NCBI Taxonomy" id="398773"/>
    <lineage>
        <taxon>Bacteria</taxon>
        <taxon>Pseudomonadati</taxon>
        <taxon>Pseudomonadota</taxon>
        <taxon>Gammaproteobacteria</taxon>
        <taxon>Methylohalomonadales</taxon>
        <taxon>Methylohalomonadaceae</taxon>
        <taxon>Methylohalomonas</taxon>
    </lineage>
</organism>
<dbReference type="EMBL" id="JANUCT010000001">
    <property type="protein sequence ID" value="MCS3902084.1"/>
    <property type="molecule type" value="Genomic_DNA"/>
</dbReference>
<comment type="caution">
    <text evidence="1">The sequence shown here is derived from an EMBL/GenBank/DDBJ whole genome shotgun (WGS) entry which is preliminary data.</text>
</comment>
<gene>
    <name evidence="1" type="ORF">J2T55_000076</name>
</gene>